<feature type="domain" description="D-apionate lactonase TIM barrel" evidence="2">
    <location>
        <begin position="267"/>
        <end position="509"/>
    </location>
</feature>
<feature type="domain" description="D-apionate lactonase N-terminal" evidence="1">
    <location>
        <begin position="10"/>
        <end position="223"/>
    </location>
</feature>
<dbReference type="Proteomes" id="UP001205337">
    <property type="component" value="Unassembled WGS sequence"/>
</dbReference>
<gene>
    <name evidence="3" type="ORF">NUH29_11360</name>
</gene>
<dbReference type="EMBL" id="JANTHX010000008">
    <property type="protein sequence ID" value="MCS0500142.1"/>
    <property type="molecule type" value="Genomic_DNA"/>
</dbReference>
<dbReference type="RefSeq" id="WP_258799275.1">
    <property type="nucleotide sequence ID" value="NZ_JANTHX010000008.1"/>
</dbReference>
<dbReference type="InterPro" id="IPR058788">
    <property type="entry name" value="ApnL_N"/>
</dbReference>
<evidence type="ECO:0000259" key="2">
    <source>
        <dbReference type="Pfam" id="PF25838"/>
    </source>
</evidence>
<dbReference type="InterPro" id="IPR058787">
    <property type="entry name" value="ApnL_M"/>
</dbReference>
<evidence type="ECO:0000313" key="4">
    <source>
        <dbReference type="Proteomes" id="UP001205337"/>
    </source>
</evidence>
<comment type="caution">
    <text evidence="3">The sequence shown here is derived from an EMBL/GenBank/DDBJ whole genome shotgun (WGS) entry which is preliminary data.</text>
</comment>
<keyword evidence="4" id="KW-1185">Reference proteome</keyword>
<protein>
    <submittedName>
        <fullName evidence="3">Uncharacterized protein</fullName>
    </submittedName>
</protein>
<name>A0ABT1ZHH5_9MICO</name>
<proteinExistence type="predicted"/>
<dbReference type="Pfam" id="PF25837">
    <property type="entry name" value="Apionate_lact_N"/>
    <property type="match status" value="1"/>
</dbReference>
<organism evidence="3 4">
    <name type="scientific">Protaetiibacter mangrovi</name>
    <dbReference type="NCBI Taxonomy" id="2970926"/>
    <lineage>
        <taxon>Bacteria</taxon>
        <taxon>Bacillati</taxon>
        <taxon>Actinomycetota</taxon>
        <taxon>Actinomycetes</taxon>
        <taxon>Micrococcales</taxon>
        <taxon>Microbacteriaceae</taxon>
        <taxon>Protaetiibacter</taxon>
    </lineage>
</organism>
<dbReference type="Pfam" id="PF25838">
    <property type="entry name" value="Apionate_lact_M"/>
    <property type="match status" value="1"/>
</dbReference>
<accession>A0ABT1ZHH5</accession>
<evidence type="ECO:0000313" key="3">
    <source>
        <dbReference type="EMBL" id="MCS0500142.1"/>
    </source>
</evidence>
<reference evidence="3 4" key="1">
    <citation type="submission" date="2022-08" db="EMBL/GenBank/DDBJ databases">
        <authorList>
            <person name="Li F."/>
        </authorList>
    </citation>
    <scope>NUCLEOTIDE SEQUENCE [LARGE SCALE GENOMIC DNA]</scope>
    <source>
        <strain evidence="3 4">10F1B-8-1</strain>
    </source>
</reference>
<sequence length="566" mass="59381">MPTEAEVADAAWGAPEPPPRVWSSGRWSLELRGDELADIRCDGVLLARSLRFAARDRDWSTVPLADVASSGGLRVEARYLGLGARWDVVLEVVAGADRLDVRLDAVGREAWDRARVGLVLLHPPTVAGLPLRVTHPDGTATETAFPGPIAPHQPATEIAALAYAVHGLDLTVEFDGEVFEMEDHRNWTDASFKTYGTPLGLPHPVAVQAGERVVQRISLVVAGTALPPEPPAPTPIRLVPTGRPFPAIGLAASTEPGEGPDVPAAFHLVEVDVDAPGWRRALDRALDAAEAAGAAADVRLFSREPDALAAPVAALAGRRVVRLGATATRTQVTEPGHAAALAAAAADLDVELVVGARSHFTEVNRRLAELPTTGSLAFASTPGAHDGERAQLVESIAMQRLVVEQAARIGRPLHVGPVTLRPRYLTFAARPLPAPEPGIGYLIAPDATDPRQRSAAAAAWSVASAAALAVDGVASISYFETWGPRGIVTAAGERYPVAAAIDALAALAGAERLAVDGVLPADVWVAAARRGADDTVLIANLAPRELVVPFRDGRSATLPPLSWTRL</sequence>
<evidence type="ECO:0000259" key="1">
    <source>
        <dbReference type="Pfam" id="PF25837"/>
    </source>
</evidence>